<name>A0AAD0RK67_PSEO7</name>
<protein>
    <recommendedName>
        <fullName evidence="2">Copper homeostasis protein cutC homolog</fullName>
    </recommendedName>
</protein>
<dbReference type="InterPro" id="IPR005627">
    <property type="entry name" value="CutC-like"/>
</dbReference>
<dbReference type="PANTHER" id="PTHR12598:SF0">
    <property type="entry name" value="COPPER HOMEOSTASIS PROTEIN CUTC HOMOLOG"/>
    <property type="match status" value="1"/>
</dbReference>
<dbReference type="RefSeq" id="WP_088530167.1">
    <property type="nucleotide sequence ID" value="NZ_CP021646.1"/>
</dbReference>
<dbReference type="Proteomes" id="UP000258102">
    <property type="component" value="Chromosome 1"/>
</dbReference>
<dbReference type="Gene3D" id="3.20.20.380">
    <property type="entry name" value="Copper homeostasis (CutC) domain"/>
    <property type="match status" value="1"/>
</dbReference>
<dbReference type="InterPro" id="IPR036822">
    <property type="entry name" value="CutC-like_dom_sf"/>
</dbReference>
<sequence>MNSANYSGKNLEICLSSDNPHLLQRNAQIAFASGATRIELCGALSCGGLTPNPTAIAAVAQYLPSFGECIVMLRQAPHFSIDDTMLYQLQKGIDGIACAGATGIALGFIDDNQEIAADHCRALIATAKSLGLSVTFHRAFDAAANWQQAAETLLELGVERVLSAGNTWQSGKGAAFGTSQLIALLKKLNAEIEVVIGGGVNTKNAADLWLLSEFGPLSLHTHSGVHHGDEVCPRLVNAILTGSEKAIQ</sequence>
<comment type="similarity">
    <text evidence="1">Belongs to the CutC family.</text>
</comment>
<accession>A0AAD0RK67</accession>
<dbReference type="Pfam" id="PF03932">
    <property type="entry name" value="CutC"/>
    <property type="match status" value="1"/>
</dbReference>
<dbReference type="EMBL" id="CP031761">
    <property type="protein sequence ID" value="AXR02831.1"/>
    <property type="molecule type" value="Genomic_DNA"/>
</dbReference>
<evidence type="ECO:0000313" key="4">
    <source>
        <dbReference type="Proteomes" id="UP000258102"/>
    </source>
</evidence>
<dbReference type="KEGG" id="ppis:B1L02_05055"/>
<proteinExistence type="inferred from homology"/>
<evidence type="ECO:0000256" key="2">
    <source>
        <dbReference type="ARBA" id="ARBA00019014"/>
    </source>
</evidence>
<dbReference type="GO" id="GO:0005507">
    <property type="term" value="F:copper ion binding"/>
    <property type="evidence" value="ECO:0007669"/>
    <property type="project" value="TreeGrafter"/>
</dbReference>
<evidence type="ECO:0000313" key="3">
    <source>
        <dbReference type="EMBL" id="AXR02831.1"/>
    </source>
</evidence>
<dbReference type="PANTHER" id="PTHR12598">
    <property type="entry name" value="COPPER HOMEOSTASIS PROTEIN CUTC"/>
    <property type="match status" value="1"/>
</dbReference>
<dbReference type="SUPFAM" id="SSF110395">
    <property type="entry name" value="CutC-like"/>
    <property type="match status" value="1"/>
</dbReference>
<evidence type="ECO:0000256" key="1">
    <source>
        <dbReference type="ARBA" id="ARBA00007768"/>
    </source>
</evidence>
<gene>
    <name evidence="3" type="ORF">D0511_12715</name>
</gene>
<organism evidence="3 4">
    <name type="scientific">Pseudoalteromonas piscicida</name>
    <dbReference type="NCBI Taxonomy" id="43662"/>
    <lineage>
        <taxon>Bacteria</taxon>
        <taxon>Pseudomonadati</taxon>
        <taxon>Pseudomonadota</taxon>
        <taxon>Gammaproteobacteria</taxon>
        <taxon>Alteromonadales</taxon>
        <taxon>Pseudoalteromonadaceae</taxon>
        <taxon>Pseudoalteromonas</taxon>
    </lineage>
</organism>
<reference evidence="3 4" key="1">
    <citation type="submission" date="2018-08" db="EMBL/GenBank/DDBJ databases">
        <title>Whole Genome Sequences of Two Pseudoalteromonas piscicida Strains, DE1-A and DE2-A, which Exhibit Strong Antibacterial Activity against Vibrio vulnificus.</title>
        <authorList>
            <person name="Richards G.P."/>
            <person name="Needleman D.S."/>
            <person name="Watson M.A."/>
            <person name="Polson S.W."/>
        </authorList>
    </citation>
    <scope>NUCLEOTIDE SEQUENCE [LARGE SCALE GENOMIC DNA]</scope>
    <source>
        <strain evidence="3 4">DE2-A</strain>
    </source>
</reference>
<dbReference type="AlphaFoldDB" id="A0AAD0RK67"/>